<protein>
    <submittedName>
        <fullName evidence="3">AtzE family amidohydrolase</fullName>
    </submittedName>
</protein>
<dbReference type="PANTHER" id="PTHR11895:SF172">
    <property type="entry name" value="GLUTAMYL-TRNA(GLN) AMIDOTRANSFERASE"/>
    <property type="match status" value="1"/>
</dbReference>
<dbReference type="NCBIfam" id="TIGR02715">
    <property type="entry name" value="amido_AtzE"/>
    <property type="match status" value="1"/>
</dbReference>
<dbReference type="InterPro" id="IPR014087">
    <property type="entry name" value="Carboxybiuret_hydro_AtzE"/>
</dbReference>
<dbReference type="SUPFAM" id="SSF75304">
    <property type="entry name" value="Amidase signature (AS) enzymes"/>
    <property type="match status" value="1"/>
</dbReference>
<accession>A0ABX8E434</accession>
<dbReference type="NCBIfam" id="NF006631">
    <property type="entry name" value="PRK09201.1"/>
    <property type="match status" value="1"/>
</dbReference>
<feature type="domain" description="Amidase" evidence="2">
    <location>
        <begin position="324"/>
        <end position="450"/>
    </location>
</feature>
<evidence type="ECO:0000259" key="2">
    <source>
        <dbReference type="Pfam" id="PF01425"/>
    </source>
</evidence>
<evidence type="ECO:0000256" key="1">
    <source>
        <dbReference type="SAM" id="MobiDB-lite"/>
    </source>
</evidence>
<dbReference type="Gene3D" id="3.90.1300.10">
    <property type="entry name" value="Amidase signature (AS) domain"/>
    <property type="match status" value="1"/>
</dbReference>
<name>A0ABX8E434_9SPHN</name>
<dbReference type="EMBL" id="CP054856">
    <property type="protein sequence ID" value="QVM83952.1"/>
    <property type="molecule type" value="Genomic_DNA"/>
</dbReference>
<dbReference type="InterPro" id="IPR023631">
    <property type="entry name" value="Amidase_dom"/>
</dbReference>
<feature type="domain" description="Amidase" evidence="2">
    <location>
        <begin position="51"/>
        <end position="260"/>
    </location>
</feature>
<proteinExistence type="predicted"/>
<feature type="region of interest" description="Disordered" evidence="1">
    <location>
        <begin position="1"/>
        <end position="25"/>
    </location>
</feature>
<dbReference type="PANTHER" id="PTHR11895">
    <property type="entry name" value="TRANSAMIDASE"/>
    <property type="match status" value="1"/>
</dbReference>
<evidence type="ECO:0000313" key="3">
    <source>
        <dbReference type="EMBL" id="QVM83952.1"/>
    </source>
</evidence>
<dbReference type="Proteomes" id="UP000677126">
    <property type="component" value="Chromosome"/>
</dbReference>
<gene>
    <name evidence="3" type="ORF">HT578_09815</name>
</gene>
<dbReference type="Pfam" id="PF01425">
    <property type="entry name" value="Amidase"/>
    <property type="match status" value="2"/>
</dbReference>
<keyword evidence="4" id="KW-1185">Reference proteome</keyword>
<dbReference type="InterPro" id="IPR036928">
    <property type="entry name" value="AS_sf"/>
</dbReference>
<dbReference type="InterPro" id="IPR000120">
    <property type="entry name" value="Amidase"/>
</dbReference>
<organism evidence="3 4">
    <name type="scientific">Novosphingobium decolorationis</name>
    <dbReference type="NCBI Taxonomy" id="2698673"/>
    <lineage>
        <taxon>Bacteria</taxon>
        <taxon>Pseudomonadati</taxon>
        <taxon>Pseudomonadota</taxon>
        <taxon>Alphaproteobacteria</taxon>
        <taxon>Sphingomonadales</taxon>
        <taxon>Sphingomonadaceae</taxon>
        <taxon>Novosphingobium</taxon>
    </lineage>
</organism>
<evidence type="ECO:0000313" key="4">
    <source>
        <dbReference type="Proteomes" id="UP000677126"/>
    </source>
</evidence>
<sequence length="481" mass="50499">MPSRRRSQPGAARKPCAPHARRGRGMISWHRTTACDIARAVRGREVTARAVLEGCLADIEARAAPLVAVTQLLAERARAEADAVDARIAVGEDPGPLAGVPYGVKDLFDVAGRPTTAGSRVYADAPPAPCDAKAVARLKAAGAVLVATLNMDEFAYGFATINAAYGTTRNPHDLARLAGGSSGGSAAVVAAGLLPLALGSDTNGSVRVPASLTGLYGLKPTHTALPLDGVFPFAESFDDVGPFTRSVEDMERVWAVLRGEPNVPLTAADLRVARLGGRFRVNADPDQLAAMDAIAGEGPLLEIPEIGRARSAAFLITAHEGGMLHRAMLAERAMDYDPQVRDRLIAGALLPETIVDEARAFRADYIARVTAMLADTDVVLAPATPCTAPRIEDPRIAIDGGMRPARADLGIHTQAITFLGFPSLAVPLKRPGALPLGLQLIGKPGEEDKLFALARQLEMRGFTGVSAPACMAETREEGTTQ</sequence>
<reference evidence="3 4" key="1">
    <citation type="journal article" date="2021" name="Int. J. Syst. Evol. Microbiol.">
        <title>Novosphingobium decolorationis sp. nov., an aniline blue-decolourizing bacterium isolated from East Pacific sediment.</title>
        <authorList>
            <person name="Chen X."/>
            <person name="Dong B."/>
            <person name="Chen T."/>
            <person name="Ren N."/>
            <person name="Wang J."/>
            <person name="Xu Y."/>
            <person name="Yang J."/>
            <person name="Zhu S."/>
            <person name="Chen J."/>
        </authorList>
    </citation>
    <scope>NUCLEOTIDE SEQUENCE [LARGE SCALE GENOMIC DNA]</scope>
    <source>
        <strain evidence="3 4">502str22</strain>
    </source>
</reference>